<comment type="caution">
    <text evidence="9">The sequence shown here is derived from an EMBL/GenBank/DDBJ whole genome shotgun (WGS) entry which is preliminary data.</text>
</comment>
<feature type="compositionally biased region" description="Basic and acidic residues" evidence="8">
    <location>
        <begin position="283"/>
        <end position="299"/>
    </location>
</feature>
<evidence type="ECO:0000256" key="8">
    <source>
        <dbReference type="SAM" id="MobiDB-lite"/>
    </source>
</evidence>
<proteinExistence type="inferred from homology"/>
<keyword evidence="4 7" id="KW-0175">Coiled coil</keyword>
<evidence type="ECO:0008006" key="11">
    <source>
        <dbReference type="Google" id="ProtNLM"/>
    </source>
</evidence>
<keyword evidence="6" id="KW-0966">Cell projection</keyword>
<dbReference type="STRING" id="69332.A0A388M3W0"/>
<keyword evidence="10" id="KW-1185">Reference proteome</keyword>
<evidence type="ECO:0000256" key="6">
    <source>
        <dbReference type="ARBA" id="ARBA00023273"/>
    </source>
</evidence>
<dbReference type="Pfam" id="PF10234">
    <property type="entry name" value="Cluap1"/>
    <property type="match status" value="1"/>
</dbReference>
<evidence type="ECO:0000256" key="7">
    <source>
        <dbReference type="SAM" id="Coils"/>
    </source>
</evidence>
<dbReference type="PANTHER" id="PTHR21547:SF0">
    <property type="entry name" value="CLUSTERIN-ASSOCIATED PROTEIN 1"/>
    <property type="match status" value="1"/>
</dbReference>
<evidence type="ECO:0000256" key="1">
    <source>
        <dbReference type="ARBA" id="ARBA00004138"/>
    </source>
</evidence>
<dbReference type="AlphaFoldDB" id="A0A388M3W0"/>
<dbReference type="InterPro" id="IPR019366">
    <property type="entry name" value="Clusterin-associated_protein-1"/>
</dbReference>
<accession>A0A388M3W0</accession>
<evidence type="ECO:0000256" key="3">
    <source>
        <dbReference type="ARBA" id="ARBA00022794"/>
    </source>
</evidence>
<feature type="compositionally biased region" description="Polar residues" evidence="8">
    <location>
        <begin position="319"/>
        <end position="336"/>
    </location>
</feature>
<evidence type="ECO:0000256" key="2">
    <source>
        <dbReference type="ARBA" id="ARBA00008340"/>
    </source>
</evidence>
<dbReference type="OrthoDB" id="438545at2759"/>
<sequence>MKSLGYPRLMSMENFRTPNFELVADCLHWLIQRYDPTVELNDEISTEGDRVAFLKAAVQIMLKKARIKLNPKRIYAADGHAVKELLKIATVLYQATIQAEKEEDEGNEVALNSNTLDMKLIRSLVSEITQCGASLYDILEKEPDLRAARVKAITRNMDMEDIEKHVKQAIGSVSENIASVEKNLAGVQRDEKSLEAKIEKRKSELERSEKRLLTLQSVRPAYMDEYEKLQVDLQGLYTLYVERFRNLQFLEGMLEQHNQREQEKLEEADRALKRMQRRLREEEQRILRGEHKDGSRYESPETPEVLSEGDETGAATATVIKSSAGRQRSANTIFGR</sequence>
<evidence type="ECO:0000313" key="9">
    <source>
        <dbReference type="EMBL" id="GBG89278.1"/>
    </source>
</evidence>
<name>A0A388M3W0_CHABU</name>
<evidence type="ECO:0000256" key="4">
    <source>
        <dbReference type="ARBA" id="ARBA00023054"/>
    </source>
</evidence>
<comment type="subcellular location">
    <subcellularLocation>
        <location evidence="1">Cell projection</location>
        <location evidence="1">Cilium</location>
    </subcellularLocation>
</comment>
<dbReference type="OMA" id="RKVYGNM"/>
<protein>
    <recommendedName>
        <fullName evidence="11">Clusterin-associated protein 1</fullName>
    </recommendedName>
</protein>
<dbReference type="Gramene" id="GBG89278">
    <property type="protein sequence ID" value="GBG89278"/>
    <property type="gene ID" value="CBR_g48987"/>
</dbReference>
<gene>
    <name evidence="9" type="ORF">CBR_g48987</name>
</gene>
<dbReference type="EMBL" id="BFEA01000727">
    <property type="protein sequence ID" value="GBG89278.1"/>
    <property type="molecule type" value="Genomic_DNA"/>
</dbReference>
<dbReference type="GO" id="GO:0005815">
    <property type="term" value="C:microtubule organizing center"/>
    <property type="evidence" value="ECO:0007669"/>
    <property type="project" value="TreeGrafter"/>
</dbReference>
<reference evidence="9 10" key="1">
    <citation type="journal article" date="2018" name="Cell">
        <title>The Chara Genome: Secondary Complexity and Implications for Plant Terrestrialization.</title>
        <authorList>
            <person name="Nishiyama T."/>
            <person name="Sakayama H."/>
            <person name="Vries J.D."/>
            <person name="Buschmann H."/>
            <person name="Saint-Marcoux D."/>
            <person name="Ullrich K.K."/>
            <person name="Haas F.B."/>
            <person name="Vanderstraeten L."/>
            <person name="Becker D."/>
            <person name="Lang D."/>
            <person name="Vosolsobe S."/>
            <person name="Rombauts S."/>
            <person name="Wilhelmsson P.K.I."/>
            <person name="Janitza P."/>
            <person name="Kern R."/>
            <person name="Heyl A."/>
            <person name="Rumpler F."/>
            <person name="Villalobos L.I.A.C."/>
            <person name="Clay J.M."/>
            <person name="Skokan R."/>
            <person name="Toyoda A."/>
            <person name="Suzuki Y."/>
            <person name="Kagoshima H."/>
            <person name="Schijlen E."/>
            <person name="Tajeshwar N."/>
            <person name="Catarino B."/>
            <person name="Hetherington A.J."/>
            <person name="Saltykova A."/>
            <person name="Bonnot C."/>
            <person name="Breuninger H."/>
            <person name="Symeonidi A."/>
            <person name="Radhakrishnan G.V."/>
            <person name="Van Nieuwerburgh F."/>
            <person name="Deforce D."/>
            <person name="Chang C."/>
            <person name="Karol K.G."/>
            <person name="Hedrich R."/>
            <person name="Ulvskov P."/>
            <person name="Glockner G."/>
            <person name="Delwiche C.F."/>
            <person name="Petrasek J."/>
            <person name="Van de Peer Y."/>
            <person name="Friml J."/>
            <person name="Beilby M."/>
            <person name="Dolan L."/>
            <person name="Kohara Y."/>
            <person name="Sugano S."/>
            <person name="Fujiyama A."/>
            <person name="Delaux P.-M."/>
            <person name="Quint M."/>
            <person name="TheiBen G."/>
            <person name="Hagemann M."/>
            <person name="Harholt J."/>
            <person name="Dunand C."/>
            <person name="Zachgo S."/>
            <person name="Langdale J."/>
            <person name="Maumus F."/>
            <person name="Straeten D.V.D."/>
            <person name="Gould S.B."/>
            <person name="Rensing S.A."/>
        </authorList>
    </citation>
    <scope>NUCLEOTIDE SEQUENCE [LARGE SCALE GENOMIC DNA]</scope>
    <source>
        <strain evidence="9 10">S276</strain>
    </source>
</reference>
<feature type="coiled-coil region" evidence="7">
    <location>
        <begin position="177"/>
        <end position="211"/>
    </location>
</feature>
<evidence type="ECO:0000256" key="5">
    <source>
        <dbReference type="ARBA" id="ARBA00023069"/>
    </source>
</evidence>
<dbReference type="GO" id="GO:0060271">
    <property type="term" value="P:cilium assembly"/>
    <property type="evidence" value="ECO:0007669"/>
    <property type="project" value="TreeGrafter"/>
</dbReference>
<evidence type="ECO:0000313" key="10">
    <source>
        <dbReference type="Proteomes" id="UP000265515"/>
    </source>
</evidence>
<dbReference type="GO" id="GO:0005929">
    <property type="term" value="C:cilium"/>
    <property type="evidence" value="ECO:0007669"/>
    <property type="project" value="UniProtKB-SubCell"/>
</dbReference>
<organism evidence="9 10">
    <name type="scientific">Chara braunii</name>
    <name type="common">Braun's stonewort</name>
    <dbReference type="NCBI Taxonomy" id="69332"/>
    <lineage>
        <taxon>Eukaryota</taxon>
        <taxon>Viridiplantae</taxon>
        <taxon>Streptophyta</taxon>
        <taxon>Charophyceae</taxon>
        <taxon>Charales</taxon>
        <taxon>Characeae</taxon>
        <taxon>Chara</taxon>
    </lineage>
</organism>
<dbReference type="PANTHER" id="PTHR21547">
    <property type="entry name" value="CLUSTERIN ASSOCIATED PROTEIN 1"/>
    <property type="match status" value="1"/>
</dbReference>
<keyword evidence="3" id="KW-0970">Cilium biogenesis/degradation</keyword>
<dbReference type="GO" id="GO:0030992">
    <property type="term" value="C:intraciliary transport particle B"/>
    <property type="evidence" value="ECO:0007669"/>
    <property type="project" value="TreeGrafter"/>
</dbReference>
<dbReference type="Proteomes" id="UP000265515">
    <property type="component" value="Unassembled WGS sequence"/>
</dbReference>
<keyword evidence="5" id="KW-0969">Cilium</keyword>
<comment type="similarity">
    <text evidence="2">Belongs to the CLUAP1 family.</text>
</comment>
<feature type="region of interest" description="Disordered" evidence="8">
    <location>
        <begin position="283"/>
        <end position="336"/>
    </location>
</feature>